<sequence>MGASLLAMASACSTSSLPDIPLSRAGSLLQVVCRSLILWPPRITVGAWLAREGVRSVDTLLTDTLPSRAGSLPQALCQSPMR</sequence>
<dbReference type="Proteomes" id="UP000320914">
    <property type="component" value="Unassembled WGS sequence"/>
</dbReference>
<organism evidence="1 2">
    <name type="scientific">Pseudomonas mandelii</name>
    <dbReference type="NCBI Taxonomy" id="75612"/>
    <lineage>
        <taxon>Bacteria</taxon>
        <taxon>Pseudomonadati</taxon>
        <taxon>Pseudomonadota</taxon>
        <taxon>Gammaproteobacteria</taxon>
        <taxon>Pseudomonadales</taxon>
        <taxon>Pseudomonadaceae</taxon>
        <taxon>Pseudomonas</taxon>
    </lineage>
</organism>
<evidence type="ECO:0000313" key="1">
    <source>
        <dbReference type="EMBL" id="TPG82668.1"/>
    </source>
</evidence>
<accession>A0A502IBB2</accession>
<reference evidence="1 2" key="1">
    <citation type="journal article" date="2019" name="Environ. Microbiol.">
        <title>Species interactions and distinct microbial communities in high Arctic permafrost affected cryosols are associated with the CH4 and CO2 gas fluxes.</title>
        <authorList>
            <person name="Altshuler I."/>
            <person name="Hamel J."/>
            <person name="Turney S."/>
            <person name="Magnuson E."/>
            <person name="Levesque R."/>
            <person name="Greer C."/>
            <person name="Whyte L.G."/>
        </authorList>
    </citation>
    <scope>NUCLEOTIDE SEQUENCE [LARGE SCALE GENOMIC DNA]</scope>
    <source>
        <strain evidence="1 2">OWC5</strain>
    </source>
</reference>
<proteinExistence type="predicted"/>
<dbReference type="AlphaFoldDB" id="A0A502IBB2"/>
<name>A0A502IBB2_9PSED</name>
<evidence type="ECO:0000313" key="2">
    <source>
        <dbReference type="Proteomes" id="UP000320914"/>
    </source>
</evidence>
<comment type="caution">
    <text evidence="1">The sequence shown here is derived from an EMBL/GenBank/DDBJ whole genome shotgun (WGS) entry which is preliminary data.</text>
</comment>
<gene>
    <name evidence="1" type="ORF">EAH74_17505</name>
</gene>
<protein>
    <submittedName>
        <fullName evidence="1">Uncharacterized protein</fullName>
    </submittedName>
</protein>
<dbReference type="EMBL" id="RCZA01000007">
    <property type="protein sequence ID" value="TPG82668.1"/>
    <property type="molecule type" value="Genomic_DNA"/>
</dbReference>